<protein>
    <recommendedName>
        <fullName evidence="8">SMC-Scp complex subunit ScpB</fullName>
    </recommendedName>
</protein>
<dbReference type="PANTHER" id="PTHR34298:SF2">
    <property type="entry name" value="SEGREGATION AND CONDENSATION PROTEIN B"/>
    <property type="match status" value="1"/>
</dbReference>
<dbReference type="AlphaFoldDB" id="A0A1G2U359"/>
<evidence type="ECO:0000256" key="4">
    <source>
        <dbReference type="ARBA" id="ARBA00023306"/>
    </source>
</evidence>
<sequence length="194" mass="21820">MELKTKIEAILFYKAEPISFREIAKMLAVTREEVAEAVFLLQDEIANRGVILIQNGEEASLGTSKDASALIEDIRREELTRDLGKAGLETLAVILYKGEASRREIEYIRGVNSNFTVRSLLIRGLIERDESSKGGRGFLYKPTTETLSLLGIQKLKDLPEYESVLKEFENFSKKEESDAKENGGEQPNTAKDFQ</sequence>
<keyword evidence="2" id="KW-0132">Cell division</keyword>
<evidence type="ECO:0000313" key="6">
    <source>
        <dbReference type="EMBL" id="OHB03889.1"/>
    </source>
</evidence>
<evidence type="ECO:0000256" key="5">
    <source>
        <dbReference type="SAM" id="MobiDB-lite"/>
    </source>
</evidence>
<dbReference type="InterPro" id="IPR036388">
    <property type="entry name" value="WH-like_DNA-bd_sf"/>
</dbReference>
<dbReference type="InterPro" id="IPR005234">
    <property type="entry name" value="ScpB_csome_segregation"/>
</dbReference>
<dbReference type="GO" id="GO:0051301">
    <property type="term" value="P:cell division"/>
    <property type="evidence" value="ECO:0007669"/>
    <property type="project" value="UniProtKB-KW"/>
</dbReference>
<organism evidence="6 7">
    <name type="scientific">Candidatus Zambryskibacteria bacterium RIFCSPLOWO2_01_FULL_45_21</name>
    <dbReference type="NCBI Taxonomy" id="1802761"/>
    <lineage>
        <taxon>Bacteria</taxon>
        <taxon>Candidatus Zambryskiibacteriota</taxon>
    </lineage>
</organism>
<feature type="compositionally biased region" description="Polar residues" evidence="5">
    <location>
        <begin position="185"/>
        <end position="194"/>
    </location>
</feature>
<name>A0A1G2U359_9BACT</name>
<gene>
    <name evidence="6" type="ORF">A3B14_00960</name>
</gene>
<dbReference type="SUPFAM" id="SSF46785">
    <property type="entry name" value="Winged helix' DNA-binding domain"/>
    <property type="match status" value="2"/>
</dbReference>
<keyword evidence="4" id="KW-0131">Cell cycle</keyword>
<evidence type="ECO:0000313" key="7">
    <source>
        <dbReference type="Proteomes" id="UP000176800"/>
    </source>
</evidence>
<reference evidence="6 7" key="1">
    <citation type="journal article" date="2016" name="Nat. Commun.">
        <title>Thousands of microbial genomes shed light on interconnected biogeochemical processes in an aquifer system.</title>
        <authorList>
            <person name="Anantharaman K."/>
            <person name="Brown C.T."/>
            <person name="Hug L.A."/>
            <person name="Sharon I."/>
            <person name="Castelle C.J."/>
            <person name="Probst A.J."/>
            <person name="Thomas B.C."/>
            <person name="Singh A."/>
            <person name="Wilkins M.J."/>
            <person name="Karaoz U."/>
            <person name="Brodie E.L."/>
            <person name="Williams K.H."/>
            <person name="Hubbard S.S."/>
            <person name="Banfield J.F."/>
        </authorList>
    </citation>
    <scope>NUCLEOTIDE SEQUENCE [LARGE SCALE GENOMIC DNA]</scope>
</reference>
<proteinExistence type="predicted"/>
<dbReference type="Pfam" id="PF04079">
    <property type="entry name" value="SMC_ScpB"/>
    <property type="match status" value="1"/>
</dbReference>
<evidence type="ECO:0008006" key="8">
    <source>
        <dbReference type="Google" id="ProtNLM"/>
    </source>
</evidence>
<dbReference type="EMBL" id="MHWE01000012">
    <property type="protein sequence ID" value="OHB03889.1"/>
    <property type="molecule type" value="Genomic_DNA"/>
</dbReference>
<evidence type="ECO:0000256" key="3">
    <source>
        <dbReference type="ARBA" id="ARBA00022829"/>
    </source>
</evidence>
<dbReference type="InterPro" id="IPR036390">
    <property type="entry name" value="WH_DNA-bd_sf"/>
</dbReference>
<feature type="region of interest" description="Disordered" evidence="5">
    <location>
        <begin position="172"/>
        <end position="194"/>
    </location>
</feature>
<comment type="caution">
    <text evidence="6">The sequence shown here is derived from an EMBL/GenBank/DDBJ whole genome shotgun (WGS) entry which is preliminary data.</text>
</comment>
<dbReference type="Gene3D" id="1.10.10.10">
    <property type="entry name" value="Winged helix-like DNA-binding domain superfamily/Winged helix DNA-binding domain"/>
    <property type="match status" value="2"/>
</dbReference>
<dbReference type="GO" id="GO:0051304">
    <property type="term" value="P:chromosome separation"/>
    <property type="evidence" value="ECO:0007669"/>
    <property type="project" value="InterPro"/>
</dbReference>
<accession>A0A1G2U359</accession>
<evidence type="ECO:0000256" key="1">
    <source>
        <dbReference type="ARBA" id="ARBA00022490"/>
    </source>
</evidence>
<keyword evidence="3" id="KW-0159">Chromosome partition</keyword>
<dbReference type="Proteomes" id="UP000176800">
    <property type="component" value="Unassembled WGS sequence"/>
</dbReference>
<evidence type="ECO:0000256" key="2">
    <source>
        <dbReference type="ARBA" id="ARBA00022618"/>
    </source>
</evidence>
<feature type="compositionally biased region" description="Basic and acidic residues" evidence="5">
    <location>
        <begin position="172"/>
        <end position="183"/>
    </location>
</feature>
<keyword evidence="1" id="KW-0963">Cytoplasm</keyword>
<dbReference type="PANTHER" id="PTHR34298">
    <property type="entry name" value="SEGREGATION AND CONDENSATION PROTEIN B"/>
    <property type="match status" value="1"/>
</dbReference>